<dbReference type="EMBL" id="JAFLEQ010000005">
    <property type="protein sequence ID" value="MBN9643616.1"/>
    <property type="molecule type" value="Genomic_DNA"/>
</dbReference>
<dbReference type="RefSeq" id="WP_207118358.1">
    <property type="nucleotide sequence ID" value="NZ_JAFLEQ010000005.1"/>
</dbReference>
<dbReference type="InterPro" id="IPR019660">
    <property type="entry name" value="Put_sensory_transdc_reg_YbjN"/>
</dbReference>
<gene>
    <name evidence="1" type="ORF">JZY06_03085</name>
</gene>
<reference evidence="1" key="1">
    <citation type="submission" date="2021-03" db="EMBL/GenBank/DDBJ databases">
        <authorList>
            <person name="Sun Q."/>
        </authorList>
    </citation>
    <scope>NUCLEOTIDE SEQUENCE</scope>
    <source>
        <strain evidence="1">CCM 8862</strain>
    </source>
</reference>
<keyword evidence="2" id="KW-1185">Reference proteome</keyword>
<evidence type="ECO:0000313" key="2">
    <source>
        <dbReference type="Proteomes" id="UP000664332"/>
    </source>
</evidence>
<dbReference type="Pfam" id="PF10722">
    <property type="entry name" value="YbjN"/>
    <property type="match status" value="1"/>
</dbReference>
<dbReference type="AlphaFoldDB" id="A0A939DZC6"/>
<evidence type="ECO:0000313" key="1">
    <source>
        <dbReference type="EMBL" id="MBN9643616.1"/>
    </source>
</evidence>
<protein>
    <submittedName>
        <fullName evidence="1">YbjN domain-containing protein</fullName>
    </submittedName>
</protein>
<comment type="caution">
    <text evidence="1">The sequence shown here is derived from an EMBL/GenBank/DDBJ whole genome shotgun (WGS) entry which is preliminary data.</text>
</comment>
<organism evidence="1 2">
    <name type="scientific">Corynebacterium mendelii</name>
    <dbReference type="NCBI Taxonomy" id="2765362"/>
    <lineage>
        <taxon>Bacteria</taxon>
        <taxon>Bacillati</taxon>
        <taxon>Actinomycetota</taxon>
        <taxon>Actinomycetes</taxon>
        <taxon>Mycobacteriales</taxon>
        <taxon>Corynebacteriaceae</taxon>
        <taxon>Corynebacterium</taxon>
    </lineage>
</organism>
<sequence length="324" mass="34167">MGDSMLHQASPQLLLAAAQRVGFGGLDGGTHVVFPAPWHVMVAFVEQSITPTAVVAGRLRVTVDHSRAAEMHLFASQWNARRITPTLVVTFDDTGVGLSMRSTLPVGCGISTAQADDFMHTALVTADAAVTDAAGFFPEIASPPEQSARIKNDTALLGEKPPSIAGIATGGHPPPVGGRDTNPGGLPHPVDLPRIGAALSRRQISWTVSGGTGRELIMYRLKALSAAVYLDRGPVVVFATSWRLGGDPNRDFLRVAMCCNTVNEHRLSTRTSVRAGRSHLGVGMEYMVPAAAGLTDGQLDMSLEAANLALVSATGRLRHELTGR</sequence>
<accession>A0A939DZC6</accession>
<proteinExistence type="predicted"/>
<dbReference type="Proteomes" id="UP000664332">
    <property type="component" value="Unassembled WGS sequence"/>
</dbReference>
<name>A0A939DZC6_9CORY</name>